<dbReference type="GO" id="GO:0005829">
    <property type="term" value="C:cytosol"/>
    <property type="evidence" value="ECO:0007669"/>
    <property type="project" value="TreeGrafter"/>
</dbReference>
<feature type="domain" description="Class II aldolase/adducin N-terminal" evidence="3">
    <location>
        <begin position="23"/>
        <end position="225"/>
    </location>
</feature>
<evidence type="ECO:0000259" key="3">
    <source>
        <dbReference type="SMART" id="SM01007"/>
    </source>
</evidence>
<dbReference type="OrthoDB" id="2932980at2759"/>
<dbReference type="SMART" id="SM01007">
    <property type="entry name" value="Aldolase_II"/>
    <property type="match status" value="1"/>
</dbReference>
<keyword evidence="1" id="KW-0479">Metal-binding</keyword>
<dbReference type="GO" id="GO:0016832">
    <property type="term" value="F:aldehyde-lyase activity"/>
    <property type="evidence" value="ECO:0007669"/>
    <property type="project" value="TreeGrafter"/>
</dbReference>
<evidence type="ECO:0000256" key="1">
    <source>
        <dbReference type="ARBA" id="ARBA00022723"/>
    </source>
</evidence>
<dbReference type="AlphaFoldDB" id="A0A9P4MZR9"/>
<dbReference type="InterPro" id="IPR050197">
    <property type="entry name" value="Aldolase_class_II_sugar_metab"/>
</dbReference>
<evidence type="ECO:0000313" key="4">
    <source>
        <dbReference type="EMBL" id="KAF2260577.1"/>
    </source>
</evidence>
<proteinExistence type="predicted"/>
<keyword evidence="2" id="KW-0456">Lyase</keyword>
<dbReference type="Gene3D" id="3.40.225.10">
    <property type="entry name" value="Class II aldolase/adducin N-terminal domain"/>
    <property type="match status" value="1"/>
</dbReference>
<evidence type="ECO:0000256" key="2">
    <source>
        <dbReference type="ARBA" id="ARBA00023239"/>
    </source>
</evidence>
<comment type="caution">
    <text evidence="4">The sequence shown here is derived from an EMBL/GenBank/DDBJ whole genome shotgun (WGS) entry which is preliminary data.</text>
</comment>
<gene>
    <name evidence="4" type="ORF">CC78DRAFT_536331</name>
</gene>
<protein>
    <submittedName>
        <fullName evidence="4">Arad-like aldolase/epimerase</fullName>
    </submittedName>
</protein>
<dbReference type="InterPro" id="IPR036409">
    <property type="entry name" value="Aldolase_II/adducin_N_sf"/>
</dbReference>
<dbReference type="SUPFAM" id="SSF53639">
    <property type="entry name" value="AraD/HMP-PK domain-like"/>
    <property type="match status" value="1"/>
</dbReference>
<name>A0A9P4MZR9_9PLEO</name>
<sequence>MATQTQKLLDPNYLPKELRTQLQLLISANHILHYHSLVDAFGHISIRDPTNPAHYLIAGYDPGAPALISEFTDFIAYRVETSDALDPNSPKGYSERFIHGEIYKEYASVQCVVHSHSEAVIPFMSAGIQIKPVFHMAGFMGARGPETFDVTRCYQQLESTNSQQDMLIKNSVLGHHLACAFRGYGGEGVLPVVLQHKHGFTCVGGSIQRAVYRAIYLQKNCKLLKDALDLASGDEGKISFLSFDEARDCARMNEATEDKAFRLWLREVQLNPLYQNMEGAPKDLPVGGIEE</sequence>
<dbReference type="Pfam" id="PF00596">
    <property type="entry name" value="Aldolase_II"/>
    <property type="match status" value="1"/>
</dbReference>
<organism evidence="4 5">
    <name type="scientific">Lojkania enalia</name>
    <dbReference type="NCBI Taxonomy" id="147567"/>
    <lineage>
        <taxon>Eukaryota</taxon>
        <taxon>Fungi</taxon>
        <taxon>Dikarya</taxon>
        <taxon>Ascomycota</taxon>
        <taxon>Pezizomycotina</taxon>
        <taxon>Dothideomycetes</taxon>
        <taxon>Pleosporomycetidae</taxon>
        <taxon>Pleosporales</taxon>
        <taxon>Pleosporales incertae sedis</taxon>
        <taxon>Lojkania</taxon>
    </lineage>
</organism>
<keyword evidence="5" id="KW-1185">Reference proteome</keyword>
<accession>A0A9P4MZR9</accession>
<dbReference type="PANTHER" id="PTHR22789">
    <property type="entry name" value="FUCULOSE PHOSPHATE ALDOLASE"/>
    <property type="match status" value="1"/>
</dbReference>
<dbReference type="GO" id="GO:0046872">
    <property type="term" value="F:metal ion binding"/>
    <property type="evidence" value="ECO:0007669"/>
    <property type="project" value="UniProtKB-KW"/>
</dbReference>
<dbReference type="EMBL" id="ML986678">
    <property type="protein sequence ID" value="KAF2260577.1"/>
    <property type="molecule type" value="Genomic_DNA"/>
</dbReference>
<reference evidence="5" key="1">
    <citation type="journal article" date="2020" name="Stud. Mycol.">
        <title>101 Dothideomycetes genomes: A test case for predicting lifestyles and emergence of pathogens.</title>
        <authorList>
            <person name="Haridas S."/>
            <person name="Albert R."/>
            <person name="Binder M."/>
            <person name="Bloem J."/>
            <person name="LaButti K."/>
            <person name="Salamov A."/>
            <person name="Andreopoulos B."/>
            <person name="Baker S."/>
            <person name="Barry K."/>
            <person name="Bills G."/>
            <person name="Bluhm B."/>
            <person name="Cannon C."/>
            <person name="Castanera R."/>
            <person name="Culley D."/>
            <person name="Daum C."/>
            <person name="Ezra D."/>
            <person name="Gonzalez J."/>
            <person name="Henrissat B."/>
            <person name="Kuo A."/>
            <person name="Liang C."/>
            <person name="Lipzen A."/>
            <person name="Lutzoni F."/>
            <person name="Magnuson J."/>
            <person name="Mondo S."/>
            <person name="Nolan M."/>
            <person name="Ohm R."/>
            <person name="Pangilinan J."/>
            <person name="Park H.-J."/>
            <person name="Ramirez L."/>
            <person name="Alfaro M."/>
            <person name="Sun H."/>
            <person name="Tritt A."/>
            <person name="Yoshinaga Y."/>
            <person name="Zwiers L.-H."/>
            <person name="Turgeon B."/>
            <person name="Goodwin S."/>
            <person name="Spatafora J."/>
            <person name="Crous P."/>
            <person name="Grigoriev I."/>
        </authorList>
    </citation>
    <scope>NUCLEOTIDE SEQUENCE [LARGE SCALE GENOMIC DNA]</scope>
    <source>
        <strain evidence="5">CBS 304.66</strain>
    </source>
</reference>
<dbReference type="Proteomes" id="UP000800093">
    <property type="component" value="Unassembled WGS sequence"/>
</dbReference>
<evidence type="ECO:0000313" key="5">
    <source>
        <dbReference type="Proteomes" id="UP000800093"/>
    </source>
</evidence>
<dbReference type="PANTHER" id="PTHR22789:SF0">
    <property type="entry name" value="3-OXO-TETRONATE 4-PHOSPHATE DECARBOXYLASE-RELATED"/>
    <property type="match status" value="1"/>
</dbReference>
<dbReference type="InterPro" id="IPR001303">
    <property type="entry name" value="Aldolase_II/adducin_N"/>
</dbReference>
<dbReference type="GO" id="GO:0019323">
    <property type="term" value="P:pentose catabolic process"/>
    <property type="evidence" value="ECO:0007669"/>
    <property type="project" value="TreeGrafter"/>
</dbReference>